<dbReference type="InterPro" id="IPR021225">
    <property type="entry name" value="Tlde1_dom"/>
</dbReference>
<dbReference type="Pfam" id="PF10908">
    <property type="entry name" value="Tlde1_dom"/>
    <property type="match status" value="1"/>
</dbReference>
<sequence>MQIMRMSYNDLSEDGKQTLLHVYGVGDFPVFSGQDPHKNDPNCTFLSNSAIPVGRYYIVPRPDGSYANRVRGWAIDAWTGNNHSEWFGLYSAKTMTDSTYIGHSLRGGFRLHPLRPDGSGFSEGCITFVNRQDFYTVRKALLKQGMKDVPGSRHGLQSYGWVDVQGVSNFAECKQ</sequence>
<evidence type="ECO:0000313" key="3">
    <source>
        <dbReference type="Proteomes" id="UP001515683"/>
    </source>
</evidence>
<protein>
    <submittedName>
        <fullName evidence="2">DUF2778 domain-containing protein</fullName>
    </submittedName>
</protein>
<name>A0ABX0RCI9_9GAMM</name>
<dbReference type="EMBL" id="VWXF01000006">
    <property type="protein sequence ID" value="NIF23070.1"/>
    <property type="molecule type" value="Genomic_DNA"/>
</dbReference>
<evidence type="ECO:0000313" key="2">
    <source>
        <dbReference type="EMBL" id="NIF23070.1"/>
    </source>
</evidence>
<dbReference type="Proteomes" id="UP001515683">
    <property type="component" value="Unassembled WGS sequence"/>
</dbReference>
<organism evidence="2 3">
    <name type="scientific">Candidatus Pantoea multigeneris</name>
    <dbReference type="NCBI Taxonomy" id="2608357"/>
    <lineage>
        <taxon>Bacteria</taxon>
        <taxon>Pseudomonadati</taxon>
        <taxon>Pseudomonadota</taxon>
        <taxon>Gammaproteobacteria</taxon>
        <taxon>Enterobacterales</taxon>
        <taxon>Erwiniaceae</taxon>
        <taxon>Pantoea</taxon>
    </lineage>
</organism>
<comment type="caution">
    <text evidence="2">The sequence shown here is derived from an EMBL/GenBank/DDBJ whole genome shotgun (WGS) entry which is preliminary data.</text>
</comment>
<evidence type="ECO:0000259" key="1">
    <source>
        <dbReference type="Pfam" id="PF10908"/>
    </source>
</evidence>
<keyword evidence="3" id="KW-1185">Reference proteome</keyword>
<proteinExistence type="predicted"/>
<reference evidence="2 3" key="1">
    <citation type="journal article" date="2019" name="bioRxiv">
        <title>Bacteria contribute to plant secondary compound degradation in a generalist herbivore system.</title>
        <authorList>
            <person name="Francoeur C.B."/>
            <person name="Khadempour L."/>
            <person name="Moreira-Soto R.D."/>
            <person name="Gotting K."/>
            <person name="Book A.J."/>
            <person name="Pinto-Tomas A.A."/>
            <person name="Keefover-Ring K."/>
            <person name="Currie C.R."/>
        </authorList>
    </citation>
    <scope>NUCLEOTIDE SEQUENCE [LARGE SCALE GENOMIC DNA]</scope>
    <source>
        <strain evidence="2">Acro-835</strain>
    </source>
</reference>
<accession>A0ABX0RCI9</accession>
<gene>
    <name evidence="2" type="ORF">F3J40_15875</name>
</gene>
<feature type="domain" description="Tlde1" evidence="1">
    <location>
        <begin position="27"/>
        <end position="151"/>
    </location>
</feature>
<dbReference type="RefSeq" id="WP_167016124.1">
    <property type="nucleotide sequence ID" value="NZ_VWXF01000006.1"/>
</dbReference>